<name>A0A919E1E0_9ACTN</name>
<evidence type="ECO:0000256" key="1">
    <source>
        <dbReference type="SAM" id="Phobius"/>
    </source>
</evidence>
<dbReference type="EMBL" id="BNBC01000040">
    <property type="protein sequence ID" value="GHF00470.1"/>
    <property type="molecule type" value="Genomic_DNA"/>
</dbReference>
<feature type="transmembrane region" description="Helical" evidence="1">
    <location>
        <begin position="14"/>
        <end position="32"/>
    </location>
</feature>
<protein>
    <recommendedName>
        <fullName evidence="4">DoxX family protein</fullName>
    </recommendedName>
</protein>
<keyword evidence="1" id="KW-0472">Membrane</keyword>
<keyword evidence="1" id="KW-1133">Transmembrane helix</keyword>
<reference evidence="2" key="2">
    <citation type="submission" date="2020-09" db="EMBL/GenBank/DDBJ databases">
        <authorList>
            <person name="Sun Q."/>
            <person name="Ohkuma M."/>
        </authorList>
    </citation>
    <scope>NUCLEOTIDE SEQUENCE</scope>
    <source>
        <strain evidence="2">JCM 3302</strain>
    </source>
</reference>
<reference evidence="2" key="1">
    <citation type="journal article" date="2014" name="Int. J. Syst. Evol. Microbiol.">
        <title>Complete genome sequence of Corynebacterium casei LMG S-19264T (=DSM 44701T), isolated from a smear-ripened cheese.</title>
        <authorList>
            <consortium name="US DOE Joint Genome Institute (JGI-PGF)"/>
            <person name="Walter F."/>
            <person name="Albersmeier A."/>
            <person name="Kalinowski J."/>
            <person name="Ruckert C."/>
        </authorList>
    </citation>
    <scope>NUCLEOTIDE SEQUENCE</scope>
    <source>
        <strain evidence="2">JCM 3302</strain>
    </source>
</reference>
<feature type="transmembrane region" description="Helical" evidence="1">
    <location>
        <begin position="52"/>
        <end position="72"/>
    </location>
</feature>
<proteinExistence type="predicted"/>
<evidence type="ECO:0008006" key="4">
    <source>
        <dbReference type="Google" id="ProtNLM"/>
    </source>
</evidence>
<evidence type="ECO:0000313" key="3">
    <source>
        <dbReference type="Proteomes" id="UP000641386"/>
    </source>
</evidence>
<sequence>MGVKLRERWGRQPVWARWALAVYLIGFLVGTRTHVLDVARDGVHAYAMFPQVPLQVFFVSLVVLDPLVIVLVGLARREGIWLAGAVMVLDMCGNWWGNRHWLHDDPSQLMRLVPLTIFGVFVVASVLPLHRAVAGMADKPETAVPSA</sequence>
<organism evidence="2 3">
    <name type="scientific">Streptomyces spiralis</name>
    <dbReference type="NCBI Taxonomy" id="66376"/>
    <lineage>
        <taxon>Bacteria</taxon>
        <taxon>Bacillati</taxon>
        <taxon>Actinomycetota</taxon>
        <taxon>Actinomycetes</taxon>
        <taxon>Kitasatosporales</taxon>
        <taxon>Streptomycetaceae</taxon>
        <taxon>Streptomyces</taxon>
    </lineage>
</organism>
<dbReference type="Proteomes" id="UP000641386">
    <property type="component" value="Unassembled WGS sequence"/>
</dbReference>
<evidence type="ECO:0000313" key="2">
    <source>
        <dbReference type="EMBL" id="GHF00470.1"/>
    </source>
</evidence>
<gene>
    <name evidence="2" type="ORF">GCM10014715_65790</name>
</gene>
<comment type="caution">
    <text evidence="2">The sequence shown here is derived from an EMBL/GenBank/DDBJ whole genome shotgun (WGS) entry which is preliminary data.</text>
</comment>
<feature type="transmembrane region" description="Helical" evidence="1">
    <location>
        <begin position="79"/>
        <end position="97"/>
    </location>
</feature>
<feature type="transmembrane region" description="Helical" evidence="1">
    <location>
        <begin position="109"/>
        <end position="129"/>
    </location>
</feature>
<keyword evidence="3" id="KW-1185">Reference proteome</keyword>
<dbReference type="RefSeq" id="WP_229903887.1">
    <property type="nucleotide sequence ID" value="NZ_BNBC01000040.1"/>
</dbReference>
<dbReference type="AlphaFoldDB" id="A0A919E1E0"/>
<keyword evidence="1" id="KW-0812">Transmembrane</keyword>
<accession>A0A919E1E0</accession>